<evidence type="ECO:0000256" key="1">
    <source>
        <dbReference type="ARBA" id="ARBA00004365"/>
    </source>
</evidence>
<evidence type="ECO:0000259" key="9">
    <source>
        <dbReference type="Pfam" id="PF21158"/>
    </source>
</evidence>
<dbReference type="InterPro" id="IPR049119">
    <property type="entry name" value="FlgK_D2-like"/>
</dbReference>
<dbReference type="InterPro" id="IPR053927">
    <property type="entry name" value="FlgK_helical"/>
</dbReference>
<feature type="domain" description="Flagellar hook-associated protein FlgK helical" evidence="10">
    <location>
        <begin position="92"/>
        <end position="322"/>
    </location>
</feature>
<evidence type="ECO:0000256" key="5">
    <source>
        <dbReference type="ARBA" id="ARBA00022525"/>
    </source>
</evidence>
<evidence type="ECO:0000313" key="12">
    <source>
        <dbReference type="Proteomes" id="UP000651852"/>
    </source>
</evidence>
<dbReference type="Pfam" id="PF21158">
    <property type="entry name" value="flgK_1st_1"/>
    <property type="match status" value="1"/>
</dbReference>
<dbReference type="Pfam" id="PF22638">
    <property type="entry name" value="FlgK_D1"/>
    <property type="match status" value="1"/>
</dbReference>
<dbReference type="NCBIfam" id="TIGR02492">
    <property type="entry name" value="flgK_ends"/>
    <property type="match status" value="1"/>
</dbReference>
<dbReference type="EMBL" id="JACONW010000070">
    <property type="protein sequence ID" value="MBC3951149.1"/>
    <property type="molecule type" value="Genomic_DNA"/>
</dbReference>
<dbReference type="InterPro" id="IPR002371">
    <property type="entry name" value="FlgK"/>
</dbReference>
<sequence length="681" mass="69957">MSLLSIGLSGLSASSAAMNTIGNNTANVDTAGYSRQQVMTTASLQQNLGAGYIGTGTTLSDVRRIYNSYMDAQLQTSTALSADAVAYSGQASQTDKLLSDSATGIATSLSQFFTQLQGVSKLATDSNSRQLFLTQASALSGRFNSISSQLSSQNASVNSQLSSTADQVNKLSSTIASLNKQITSATATGATPNTMLDSRNEAVRQLNELVGAKVVENNGSYDVYIGTGQSLVTGNTAYTMTASPSATDPLQYGLKLTYGTANVDVTSVITGGSIGGLLRYRSEVLTPATNELGRVALVLSDQVNSQLNQGIDANGNFGSNLFSSINDPSQISQRSIGRATNTAGSGNLDVTITDTSKLTSSDYEVVFNDAGDNKKFIVRSLPDGTSVGSGSLDDNPPKQFDGFSVSLNGNAMGFGDSFKLTPTRNAAAQLSTVISDPRSLAAAAPLTATAAANSGTGTFTQPTLTTKSDIYDTAATADLRNAITTSTPMKLLFGTASGGVQSYQLLDAQGNAVLDKNGSAITGNIVPGQSNTLTFNVGYTDSASAAQSFSVEMTIAGAPNNNDAYNIGLTGAGSADNRNATDLLALQTKQTVGVNGTVGQSMSGAYGTLVSNVGSAAAQGLSDTTATAALLTQSKNSRDAISGVSLDEEAANLIKYQQYYTASSQIIKAAQSIFSTLINSL</sequence>
<feature type="domain" description="Flagellar basal body rod protein N-terminal" evidence="7">
    <location>
        <begin position="6"/>
        <end position="33"/>
    </location>
</feature>
<evidence type="ECO:0000256" key="3">
    <source>
        <dbReference type="ARBA" id="ARBA00009677"/>
    </source>
</evidence>
<dbReference type="SUPFAM" id="SSF64518">
    <property type="entry name" value="Phase 1 flagellin"/>
    <property type="match status" value="2"/>
</dbReference>
<keyword evidence="5" id="KW-0964">Secreted</keyword>
<dbReference type="RefSeq" id="WP_187521972.1">
    <property type="nucleotide sequence ID" value="NZ_JACONW010000070.1"/>
</dbReference>
<name>A0ABR7B1Y5_9PSED</name>
<keyword evidence="6" id="KW-0975">Bacterial flagellum</keyword>
<dbReference type="Pfam" id="PF06429">
    <property type="entry name" value="Flg_bbr_C"/>
    <property type="match status" value="1"/>
</dbReference>
<comment type="similarity">
    <text evidence="3">Belongs to the flagella basal body rod proteins family.</text>
</comment>
<dbReference type="PRINTS" id="PR01005">
    <property type="entry name" value="FLGHOOKAP1"/>
</dbReference>
<organism evidence="11 12">
    <name type="scientific">Pseudomonas folii</name>
    <dbReference type="NCBI Taxonomy" id="2762593"/>
    <lineage>
        <taxon>Bacteria</taxon>
        <taxon>Pseudomonadati</taxon>
        <taxon>Pseudomonadota</taxon>
        <taxon>Gammaproteobacteria</taxon>
        <taxon>Pseudomonadales</taxon>
        <taxon>Pseudomonadaceae</taxon>
        <taxon>Pseudomonas</taxon>
    </lineage>
</organism>
<gene>
    <name evidence="11" type="primary">flgK</name>
    <name evidence="11" type="ORF">H8S59_15395</name>
</gene>
<feature type="domain" description="Flagellar hook-associated protein 1 D2-like" evidence="9">
    <location>
        <begin position="339"/>
        <end position="422"/>
    </location>
</feature>
<keyword evidence="11" id="KW-0966">Cell projection</keyword>
<evidence type="ECO:0000256" key="4">
    <source>
        <dbReference type="ARBA" id="ARBA00016244"/>
    </source>
</evidence>
<feature type="domain" description="Flagellar basal-body/hook protein C-terminal" evidence="8">
    <location>
        <begin position="641"/>
        <end position="679"/>
    </location>
</feature>
<dbReference type="PANTHER" id="PTHR30033">
    <property type="entry name" value="FLAGELLAR HOOK-ASSOCIATED PROTEIN 1"/>
    <property type="match status" value="1"/>
</dbReference>
<comment type="subcellular location">
    <subcellularLocation>
        <location evidence="1">Bacterial flagellum</location>
    </subcellularLocation>
    <subcellularLocation>
        <location evidence="2">Secreted</location>
    </subcellularLocation>
</comment>
<evidence type="ECO:0000259" key="8">
    <source>
        <dbReference type="Pfam" id="PF06429"/>
    </source>
</evidence>
<dbReference type="Proteomes" id="UP000651852">
    <property type="component" value="Unassembled WGS sequence"/>
</dbReference>
<dbReference type="Pfam" id="PF00460">
    <property type="entry name" value="Flg_bb_rod"/>
    <property type="match status" value="1"/>
</dbReference>
<proteinExistence type="inferred from homology"/>
<evidence type="ECO:0000313" key="11">
    <source>
        <dbReference type="EMBL" id="MBC3951149.1"/>
    </source>
</evidence>
<protein>
    <recommendedName>
        <fullName evidence="4">Flagellar hook-associated protein 1</fullName>
    </recommendedName>
</protein>
<keyword evidence="11" id="KW-0969">Cilium</keyword>
<accession>A0ABR7B1Y5</accession>
<dbReference type="InterPro" id="IPR010930">
    <property type="entry name" value="Flg_bb/hook_C_dom"/>
</dbReference>
<keyword evidence="11" id="KW-0282">Flagellum</keyword>
<dbReference type="InterPro" id="IPR001444">
    <property type="entry name" value="Flag_bb_rod_N"/>
</dbReference>
<dbReference type="PANTHER" id="PTHR30033:SF1">
    <property type="entry name" value="FLAGELLAR HOOK-ASSOCIATED PROTEIN 1"/>
    <property type="match status" value="1"/>
</dbReference>
<comment type="caution">
    <text evidence="11">The sequence shown here is derived from an EMBL/GenBank/DDBJ whole genome shotgun (WGS) entry which is preliminary data.</text>
</comment>
<evidence type="ECO:0000259" key="10">
    <source>
        <dbReference type="Pfam" id="PF22638"/>
    </source>
</evidence>
<keyword evidence="12" id="KW-1185">Reference proteome</keyword>
<evidence type="ECO:0000256" key="2">
    <source>
        <dbReference type="ARBA" id="ARBA00004613"/>
    </source>
</evidence>
<evidence type="ECO:0000259" key="7">
    <source>
        <dbReference type="Pfam" id="PF00460"/>
    </source>
</evidence>
<reference evidence="11 12" key="1">
    <citation type="submission" date="2020-08" db="EMBL/GenBank/DDBJ databases">
        <title>Putative novel bacterial strains isolated from necrotic wheat leaf tissues caused by Xanthomonas translucens.</title>
        <authorList>
            <person name="Tambong J.T."/>
        </authorList>
    </citation>
    <scope>NUCLEOTIDE SEQUENCE [LARGE SCALE GENOMIC DNA]</scope>
    <source>
        <strain evidence="11 12">DOAB 1069</strain>
    </source>
</reference>
<evidence type="ECO:0000256" key="6">
    <source>
        <dbReference type="ARBA" id="ARBA00023143"/>
    </source>
</evidence>